<dbReference type="InParanoid" id="D3BIL8"/>
<dbReference type="Proteomes" id="UP000001396">
    <property type="component" value="Unassembled WGS sequence"/>
</dbReference>
<evidence type="ECO:0000313" key="2">
    <source>
        <dbReference type="EMBL" id="EFA78642.1"/>
    </source>
</evidence>
<dbReference type="EMBL" id="ADBJ01000037">
    <property type="protein sequence ID" value="EFA78642.1"/>
    <property type="molecule type" value="Genomic_DNA"/>
</dbReference>
<keyword evidence="3" id="KW-1185">Reference proteome</keyword>
<dbReference type="GeneID" id="31363577"/>
<evidence type="ECO:0000256" key="1">
    <source>
        <dbReference type="SAM" id="MobiDB-lite"/>
    </source>
</evidence>
<evidence type="ECO:0000313" key="3">
    <source>
        <dbReference type="Proteomes" id="UP000001396"/>
    </source>
</evidence>
<gene>
    <name evidence="2" type="ORF">PPL_08097</name>
</gene>
<organism evidence="2 3">
    <name type="scientific">Heterostelium pallidum (strain ATCC 26659 / Pp 5 / PN500)</name>
    <name type="common">Cellular slime mold</name>
    <name type="synonym">Polysphondylium pallidum</name>
    <dbReference type="NCBI Taxonomy" id="670386"/>
    <lineage>
        <taxon>Eukaryota</taxon>
        <taxon>Amoebozoa</taxon>
        <taxon>Evosea</taxon>
        <taxon>Eumycetozoa</taxon>
        <taxon>Dictyostelia</taxon>
        <taxon>Acytosteliales</taxon>
        <taxon>Acytosteliaceae</taxon>
        <taxon>Heterostelium</taxon>
    </lineage>
</organism>
<sequence length="1112" mass="129828">MLTFIHSDNNVVYNNNYSTNNYIQNIRCTYIDPLVVLIKDSDYFKRFYRDVTYQYDIVYFITKLLFDYDNQLYQDELIASRLSDIKSGLASFFTYYQPHDETEYKDLYHHNCLLFEDCRYLNYLKSFCGETDLRRQFMNILFYQNRYYSKMFCQHYTNINQCFNIESLAIEMINNDTTSNPSVSNLILAMLNSNADILSKLSLNNNNNNIKNDILNFMYSKCSVITFVEFIRYFGMLKDYFEVNEYNISLVRSSLSRYNSEDYMARLARDDRFQMSLAMASQLFGRFIWSEAELVQLITSRIDIDSRYKFISGLDGTVLMSEEIDQLMSKSLSFSDLESLAVVELYQSRSLTITDNLYTNILNKVPRHHLYSIFQTRVTPQYQQSVIKSLVYLYHLKQNIKFINLIFQYLCILSSLDKQFVVQVYNRYRDLFQLFFTKDNCNISIVNNNNKRSSAKRTSKSTTTSTTNTNVNANGNGNGNGNVQSDENSDNNNMYSHSSSYTYNVDYKLTDNFFVHTFKIRKDYWNSVASCLTQDNVAFIMENVFAERSSISSELVEFIMATSSPKDTINYCMTTVNARKFVVNDSSVTDNIEFLSLYLEELFKLKYDVIIAHPNQDILKELIFKTARHNPSFISKIQTLPLSNIITYIDDLEYLYKFFINNNNNNNRNNNICCSKQFNFMILKDIVMLLMFDKHIDTKWKMALSTVSKEFHQICSTVLSSYPVASLEIKSRIDVGRPYCLFKIPPLHLAITEIQFVPDEYKQVCLNSLQSLTQYFYSCIHEGSIVWELIGATDLRVLNIVQTSINKSIVNQQNSGRKLSKTTKQIITTHRCSGVTQNFDREGNFTGQVYPVNYGHGYGTDDWTFGQANHFMKSIVNHYNNAKLEVVKYVGTHNHKEDVIDHRATHYFHSLPMLNVLKHSMPTLHIDVNVPDCELDFEVNSEERSLITKFTNKYNQAPLRFGGPQQEQLLSLARFVHDYKKPPSNNIMQILNNAPNIRKYTIVNSLKEEHLQCLQSRDISTLVIKFTFDSSQQRKVPKKNITLADINRIFEILDRPEYQSIQLVKLTIELQFGPPNGNKVRSSMINQFHLTNNIINLQTFKPLDFSLCKFYR</sequence>
<feature type="compositionally biased region" description="Low complexity" evidence="1">
    <location>
        <begin position="460"/>
        <end position="475"/>
    </location>
</feature>
<feature type="region of interest" description="Disordered" evidence="1">
    <location>
        <begin position="452"/>
        <end position="491"/>
    </location>
</feature>
<dbReference type="RefSeq" id="XP_020430766.1">
    <property type="nucleotide sequence ID" value="XM_020578927.1"/>
</dbReference>
<reference evidence="2 3" key="1">
    <citation type="journal article" date="2011" name="Genome Res.">
        <title>Phylogeny-wide analysis of social amoeba genomes highlights ancient origins for complex intercellular communication.</title>
        <authorList>
            <person name="Heidel A.J."/>
            <person name="Lawal H.M."/>
            <person name="Felder M."/>
            <person name="Schilde C."/>
            <person name="Helps N.R."/>
            <person name="Tunggal B."/>
            <person name="Rivero F."/>
            <person name="John U."/>
            <person name="Schleicher M."/>
            <person name="Eichinger L."/>
            <person name="Platzer M."/>
            <person name="Noegel A.A."/>
            <person name="Schaap P."/>
            <person name="Gloeckner G."/>
        </authorList>
    </citation>
    <scope>NUCLEOTIDE SEQUENCE [LARGE SCALE GENOMIC DNA]</scope>
    <source>
        <strain evidence="3">ATCC 26659 / Pp 5 / PN500</strain>
    </source>
</reference>
<accession>D3BIL8</accession>
<proteinExistence type="predicted"/>
<name>D3BIL8_HETP5</name>
<comment type="caution">
    <text evidence="2">The sequence shown here is derived from an EMBL/GenBank/DDBJ whole genome shotgun (WGS) entry which is preliminary data.</text>
</comment>
<protein>
    <submittedName>
        <fullName evidence="2">Uncharacterized protein</fullName>
    </submittedName>
</protein>
<dbReference type="FunCoup" id="D3BIL8">
    <property type="interactions" value="5"/>
</dbReference>
<dbReference type="AlphaFoldDB" id="D3BIL8"/>